<proteinExistence type="predicted"/>
<comment type="caution">
    <text evidence="1">The sequence shown here is derived from an EMBL/GenBank/DDBJ whole genome shotgun (WGS) entry which is preliminary data.</text>
</comment>
<sequence>MTTDWATLSHAYGGAGDVPDMLTALRKGDAEQAAHDLWTSVLHQGSLYDATAPAVAEICTVLKNRSTARVELAAWLLASAVAAALAHEPGDPHLRTPGQSLAAALVLRPDALDEEDMALRADALCRMVTRLPDRSEQACAVLAAEPDTVAALAGRLRAWRDGDELFDALGTMESAGFTDVAIKARIAVLLG</sequence>
<protein>
    <recommendedName>
        <fullName evidence="3">HEAT repeat protein</fullName>
    </recommendedName>
</protein>
<reference evidence="1 2" key="1">
    <citation type="submission" date="2019-03" db="EMBL/GenBank/DDBJ databases">
        <title>Genomic Encyclopedia of Type Strains, Phase IV (KMG-IV): sequencing the most valuable type-strain genomes for metagenomic binning, comparative biology and taxonomic classification.</title>
        <authorList>
            <person name="Goeker M."/>
        </authorList>
    </citation>
    <scope>NUCLEOTIDE SEQUENCE [LARGE SCALE GENOMIC DNA]</scope>
    <source>
        <strain evidence="1 2">DSM 45361</strain>
    </source>
</reference>
<evidence type="ECO:0000313" key="1">
    <source>
        <dbReference type="EMBL" id="TDQ04770.1"/>
    </source>
</evidence>
<dbReference type="AlphaFoldDB" id="A0A4R6SMI4"/>
<dbReference type="Proteomes" id="UP000295444">
    <property type="component" value="Unassembled WGS sequence"/>
</dbReference>
<accession>A0A4R6SMI4</accession>
<keyword evidence="2" id="KW-1185">Reference proteome</keyword>
<evidence type="ECO:0000313" key="2">
    <source>
        <dbReference type="Proteomes" id="UP000295444"/>
    </source>
</evidence>
<gene>
    <name evidence="1" type="ORF">EV186_101727</name>
</gene>
<dbReference type="OrthoDB" id="292843at2"/>
<evidence type="ECO:0008006" key="3">
    <source>
        <dbReference type="Google" id="ProtNLM"/>
    </source>
</evidence>
<dbReference type="RefSeq" id="WP_133847628.1">
    <property type="nucleotide sequence ID" value="NZ_SNXZ01000001.1"/>
</dbReference>
<organism evidence="1 2">
    <name type="scientific">Labedaea rhizosphaerae</name>
    <dbReference type="NCBI Taxonomy" id="598644"/>
    <lineage>
        <taxon>Bacteria</taxon>
        <taxon>Bacillati</taxon>
        <taxon>Actinomycetota</taxon>
        <taxon>Actinomycetes</taxon>
        <taxon>Pseudonocardiales</taxon>
        <taxon>Pseudonocardiaceae</taxon>
        <taxon>Labedaea</taxon>
    </lineage>
</organism>
<dbReference type="EMBL" id="SNXZ01000001">
    <property type="protein sequence ID" value="TDQ04770.1"/>
    <property type="molecule type" value="Genomic_DNA"/>
</dbReference>
<name>A0A4R6SMI4_LABRH</name>